<dbReference type="RefSeq" id="WP_386444222.1">
    <property type="nucleotide sequence ID" value="NZ_JBHSFH010000004.1"/>
</dbReference>
<name>A0ABV9A8Y4_9ACTN</name>
<organism evidence="2 3">
    <name type="scientific">Streptomyces ovatisporus</name>
    <dbReference type="NCBI Taxonomy" id="1128682"/>
    <lineage>
        <taxon>Bacteria</taxon>
        <taxon>Bacillati</taxon>
        <taxon>Actinomycetota</taxon>
        <taxon>Actinomycetes</taxon>
        <taxon>Kitasatosporales</taxon>
        <taxon>Streptomycetaceae</taxon>
        <taxon>Streptomyces</taxon>
    </lineage>
</organism>
<protein>
    <submittedName>
        <fullName evidence="2">Helix-turn-helix domain-containing protein</fullName>
    </submittedName>
</protein>
<keyword evidence="1" id="KW-0472">Membrane</keyword>
<dbReference type="EMBL" id="JBHSFH010000004">
    <property type="protein sequence ID" value="MFC4494021.1"/>
    <property type="molecule type" value="Genomic_DNA"/>
</dbReference>
<gene>
    <name evidence="2" type="ORF">ACFPA8_07735</name>
</gene>
<keyword evidence="1" id="KW-0812">Transmembrane</keyword>
<feature type="transmembrane region" description="Helical" evidence="1">
    <location>
        <begin position="67"/>
        <end position="84"/>
    </location>
</feature>
<evidence type="ECO:0000313" key="2">
    <source>
        <dbReference type="EMBL" id="MFC4494021.1"/>
    </source>
</evidence>
<feature type="transmembrane region" description="Helical" evidence="1">
    <location>
        <begin position="96"/>
        <end position="115"/>
    </location>
</feature>
<reference evidence="3" key="1">
    <citation type="journal article" date="2019" name="Int. J. Syst. Evol. Microbiol.">
        <title>The Global Catalogue of Microorganisms (GCM) 10K type strain sequencing project: providing services to taxonomists for standard genome sequencing and annotation.</title>
        <authorList>
            <consortium name="The Broad Institute Genomics Platform"/>
            <consortium name="The Broad Institute Genome Sequencing Center for Infectious Disease"/>
            <person name="Wu L."/>
            <person name="Ma J."/>
        </authorList>
    </citation>
    <scope>NUCLEOTIDE SEQUENCE [LARGE SCALE GENOMIC DNA]</scope>
    <source>
        <strain evidence="3">CGMCC 4.7357</strain>
    </source>
</reference>
<proteinExistence type="predicted"/>
<evidence type="ECO:0000313" key="3">
    <source>
        <dbReference type="Proteomes" id="UP001595997"/>
    </source>
</evidence>
<sequence>MGRKIVQSIKEFGLLRSTALVMATLISFEAGKNLAEMVGTPSGIAGAMPISVDCLMIAALRSRRVSAVFPASILMGATNVTSHMLSHETGGVEKEIIAGVSLIPVIVLLLLELLVPAAHAASHETVSPVAEHAVIHPAASHDVSRVEDETVTELRETIAPVLEAFDETPAVSHETPTVVSPPADETQQMSRVDAIRIAEEAYAYPGTKTIKQVAAETGYSTAQINRWRKEFAKAGVKQLVTTSV</sequence>
<accession>A0ABV9A8Y4</accession>
<evidence type="ECO:0000256" key="1">
    <source>
        <dbReference type="SAM" id="Phobius"/>
    </source>
</evidence>
<comment type="caution">
    <text evidence="2">The sequence shown here is derived from an EMBL/GenBank/DDBJ whole genome shotgun (WGS) entry which is preliminary data.</text>
</comment>
<keyword evidence="1" id="KW-1133">Transmembrane helix</keyword>
<dbReference type="Proteomes" id="UP001595997">
    <property type="component" value="Unassembled WGS sequence"/>
</dbReference>
<keyword evidence="3" id="KW-1185">Reference proteome</keyword>